<dbReference type="InterPro" id="IPR013025">
    <property type="entry name" value="Ribosomal_uL23-like"/>
</dbReference>
<keyword evidence="4" id="KW-0694">RNA-binding</keyword>
<dbReference type="Gene3D" id="3.30.70.330">
    <property type="match status" value="1"/>
</dbReference>
<keyword evidence="4" id="KW-0699">rRNA-binding</keyword>
<dbReference type="AlphaFoldDB" id="A0A2M7QHL6"/>
<evidence type="ECO:0000256" key="3">
    <source>
        <dbReference type="ARBA" id="ARBA00023274"/>
    </source>
</evidence>
<comment type="similarity">
    <text evidence="1 4">Belongs to the universal ribosomal protein uL23 family.</text>
</comment>
<accession>A0A2M7QHL6</accession>
<sequence>MKINNIIISPILTEKATKLANSKVYTFLVSHKATKSNIKKTLESLYKVKTGHIRVILRKGKIKKVGRKSISKQMSNKKIALVEVKEGSISLFPQT</sequence>
<dbReference type="Proteomes" id="UP000229401">
    <property type="component" value="Unassembled WGS sequence"/>
</dbReference>
<comment type="subunit">
    <text evidence="4">Part of the 50S ribosomal subunit. Contacts protein L29, and trigger factor when it is bound to the ribosome.</text>
</comment>
<dbReference type="EMBL" id="PFLI01000193">
    <property type="protein sequence ID" value="PIY71518.1"/>
    <property type="molecule type" value="Genomic_DNA"/>
</dbReference>
<dbReference type="Pfam" id="PF00276">
    <property type="entry name" value="Ribosomal_L23"/>
    <property type="match status" value="1"/>
</dbReference>
<dbReference type="GO" id="GO:0019843">
    <property type="term" value="F:rRNA binding"/>
    <property type="evidence" value="ECO:0007669"/>
    <property type="project" value="UniProtKB-UniRule"/>
</dbReference>
<comment type="function">
    <text evidence="4">One of the early assembly proteins it binds 23S rRNA. One of the proteins that surrounds the polypeptide exit tunnel on the outside of the ribosome. Forms the main docking site for trigger factor binding to the ribosome.</text>
</comment>
<proteinExistence type="inferred from homology"/>
<comment type="caution">
    <text evidence="5">The sequence shown here is derived from an EMBL/GenBank/DDBJ whole genome shotgun (WGS) entry which is preliminary data.</text>
</comment>
<protein>
    <recommendedName>
        <fullName evidence="4">Large ribosomal subunit protein uL23</fullName>
    </recommendedName>
</protein>
<evidence type="ECO:0000313" key="5">
    <source>
        <dbReference type="EMBL" id="PIY71518.1"/>
    </source>
</evidence>
<dbReference type="InterPro" id="IPR012678">
    <property type="entry name" value="Ribosomal_uL23/eL15/eS24_sf"/>
</dbReference>
<name>A0A2M7QHL6_9BACT</name>
<dbReference type="SUPFAM" id="SSF54189">
    <property type="entry name" value="Ribosomal proteins S24e, L23 and L15e"/>
    <property type="match status" value="1"/>
</dbReference>
<gene>
    <name evidence="4 5" type="primary">rplW</name>
    <name evidence="5" type="ORF">COY87_05745</name>
</gene>
<keyword evidence="2 4" id="KW-0689">Ribosomal protein</keyword>
<dbReference type="GO" id="GO:0003735">
    <property type="term" value="F:structural constituent of ribosome"/>
    <property type="evidence" value="ECO:0007669"/>
    <property type="project" value="InterPro"/>
</dbReference>
<evidence type="ECO:0000256" key="2">
    <source>
        <dbReference type="ARBA" id="ARBA00022980"/>
    </source>
</evidence>
<evidence type="ECO:0000313" key="6">
    <source>
        <dbReference type="Proteomes" id="UP000229401"/>
    </source>
</evidence>
<evidence type="ECO:0000256" key="4">
    <source>
        <dbReference type="HAMAP-Rule" id="MF_01369"/>
    </source>
</evidence>
<evidence type="ECO:0000256" key="1">
    <source>
        <dbReference type="ARBA" id="ARBA00006700"/>
    </source>
</evidence>
<dbReference type="HAMAP" id="MF_01369_B">
    <property type="entry name" value="Ribosomal_uL23_B"/>
    <property type="match status" value="1"/>
</dbReference>
<dbReference type="GO" id="GO:0006412">
    <property type="term" value="P:translation"/>
    <property type="evidence" value="ECO:0007669"/>
    <property type="project" value="UniProtKB-UniRule"/>
</dbReference>
<reference evidence="6" key="1">
    <citation type="submission" date="2017-09" db="EMBL/GenBank/DDBJ databases">
        <title>Depth-based differentiation of microbial function through sediment-hosted aquifers and enrichment of novel symbionts in the deep terrestrial subsurface.</title>
        <authorList>
            <person name="Probst A.J."/>
            <person name="Ladd B."/>
            <person name="Jarett J.K."/>
            <person name="Geller-Mcgrath D.E."/>
            <person name="Sieber C.M.K."/>
            <person name="Emerson J.B."/>
            <person name="Anantharaman K."/>
            <person name="Thomas B.C."/>
            <person name="Malmstrom R."/>
            <person name="Stieglmeier M."/>
            <person name="Klingl A."/>
            <person name="Woyke T."/>
            <person name="Ryan C.M."/>
            <person name="Banfield J.F."/>
        </authorList>
    </citation>
    <scope>NUCLEOTIDE SEQUENCE [LARGE SCALE GENOMIC DNA]</scope>
</reference>
<organism evidence="5 6">
    <name type="scientific">Candidatus Roizmanbacteria bacterium CG_4_10_14_0_8_um_filter_33_9</name>
    <dbReference type="NCBI Taxonomy" id="1974826"/>
    <lineage>
        <taxon>Bacteria</taxon>
        <taxon>Candidatus Roizmaniibacteriota</taxon>
    </lineage>
</organism>
<dbReference type="InterPro" id="IPR012677">
    <property type="entry name" value="Nucleotide-bd_a/b_plait_sf"/>
</dbReference>
<dbReference type="GO" id="GO:1990904">
    <property type="term" value="C:ribonucleoprotein complex"/>
    <property type="evidence" value="ECO:0007669"/>
    <property type="project" value="UniProtKB-KW"/>
</dbReference>
<keyword evidence="3 4" id="KW-0687">Ribonucleoprotein</keyword>
<dbReference type="GO" id="GO:0005840">
    <property type="term" value="C:ribosome"/>
    <property type="evidence" value="ECO:0007669"/>
    <property type="project" value="UniProtKB-KW"/>
</dbReference>